<feature type="compositionally biased region" description="Low complexity" evidence="1">
    <location>
        <begin position="13"/>
        <end position="22"/>
    </location>
</feature>
<sequence>MPLQKRTAGEMEPPAYTAPSAATTPTLRTINDLRSQIIANASILKPRNNEERSRADHIEVVVARLPFTTSIIPTWSPDEKADLRAQSQAFSKGRASATVNAGLHYALLTKRTTSKSEVQIILRGEAKPTIEEALEDVLERTEALMHDHVLKYGTAARDGCSVM</sequence>
<name>A0A1V8T675_9PEZI</name>
<evidence type="ECO:0000313" key="3">
    <source>
        <dbReference type="Proteomes" id="UP000192596"/>
    </source>
</evidence>
<gene>
    <name evidence="2" type="ORF">B0A48_08582</name>
</gene>
<organism evidence="2 3">
    <name type="scientific">Cryoendolithus antarcticus</name>
    <dbReference type="NCBI Taxonomy" id="1507870"/>
    <lineage>
        <taxon>Eukaryota</taxon>
        <taxon>Fungi</taxon>
        <taxon>Dikarya</taxon>
        <taxon>Ascomycota</taxon>
        <taxon>Pezizomycotina</taxon>
        <taxon>Dothideomycetes</taxon>
        <taxon>Dothideomycetidae</taxon>
        <taxon>Cladosporiales</taxon>
        <taxon>Cladosporiaceae</taxon>
        <taxon>Cryoendolithus</taxon>
    </lineage>
</organism>
<evidence type="ECO:0000256" key="1">
    <source>
        <dbReference type="SAM" id="MobiDB-lite"/>
    </source>
</evidence>
<dbReference type="AlphaFoldDB" id="A0A1V8T675"/>
<accession>A0A1V8T675</accession>
<proteinExistence type="predicted"/>
<evidence type="ECO:0000313" key="2">
    <source>
        <dbReference type="EMBL" id="OQO06794.1"/>
    </source>
</evidence>
<dbReference type="InParanoid" id="A0A1V8T675"/>
<keyword evidence="3" id="KW-1185">Reference proteome</keyword>
<reference evidence="3" key="1">
    <citation type="submission" date="2017-03" db="EMBL/GenBank/DDBJ databases">
        <title>Genomes of endolithic fungi from Antarctica.</title>
        <authorList>
            <person name="Coleine C."/>
            <person name="Masonjones S."/>
            <person name="Stajich J.E."/>
        </authorList>
    </citation>
    <scope>NUCLEOTIDE SEQUENCE [LARGE SCALE GENOMIC DNA]</scope>
    <source>
        <strain evidence="3">CCFEE 5527</strain>
    </source>
</reference>
<dbReference type="OrthoDB" id="3926903at2759"/>
<dbReference type="EMBL" id="NAJO01000016">
    <property type="protein sequence ID" value="OQO06794.1"/>
    <property type="molecule type" value="Genomic_DNA"/>
</dbReference>
<comment type="caution">
    <text evidence="2">The sequence shown here is derived from an EMBL/GenBank/DDBJ whole genome shotgun (WGS) entry which is preliminary data.</text>
</comment>
<protein>
    <submittedName>
        <fullName evidence="2">Uncharacterized protein</fullName>
    </submittedName>
</protein>
<feature type="region of interest" description="Disordered" evidence="1">
    <location>
        <begin position="1"/>
        <end position="22"/>
    </location>
</feature>
<dbReference type="Proteomes" id="UP000192596">
    <property type="component" value="Unassembled WGS sequence"/>
</dbReference>